<gene>
    <name evidence="1" type="ORF">LCGC14_1452640</name>
</gene>
<dbReference type="AlphaFoldDB" id="A0A0F9LY57"/>
<reference evidence="1" key="1">
    <citation type="journal article" date="2015" name="Nature">
        <title>Complex archaea that bridge the gap between prokaryotes and eukaryotes.</title>
        <authorList>
            <person name="Spang A."/>
            <person name="Saw J.H."/>
            <person name="Jorgensen S.L."/>
            <person name="Zaremba-Niedzwiedzka K."/>
            <person name="Martijn J."/>
            <person name="Lind A.E."/>
            <person name="van Eijk R."/>
            <person name="Schleper C."/>
            <person name="Guy L."/>
            <person name="Ettema T.J."/>
        </authorList>
    </citation>
    <scope>NUCLEOTIDE SEQUENCE</scope>
</reference>
<comment type="caution">
    <text evidence="1">The sequence shown here is derived from an EMBL/GenBank/DDBJ whole genome shotgun (WGS) entry which is preliminary data.</text>
</comment>
<evidence type="ECO:0000313" key="1">
    <source>
        <dbReference type="EMBL" id="KKM69265.1"/>
    </source>
</evidence>
<accession>A0A0F9LY57</accession>
<organism evidence="1">
    <name type="scientific">marine sediment metagenome</name>
    <dbReference type="NCBI Taxonomy" id="412755"/>
    <lineage>
        <taxon>unclassified sequences</taxon>
        <taxon>metagenomes</taxon>
        <taxon>ecological metagenomes</taxon>
    </lineage>
</organism>
<dbReference type="EMBL" id="LAZR01010018">
    <property type="protein sequence ID" value="KKM69265.1"/>
    <property type="molecule type" value="Genomic_DNA"/>
</dbReference>
<name>A0A0F9LY57_9ZZZZ</name>
<sequence>MALDGTLTKISQVDVADREQLVVDITGPSQYDAAAGGEPVLPSFFPFRTGGVLLETVGGQALDAQDGFVSYDPVGAFLQFYDADGVEVLNDVDKSGTTYRLTVNGR</sequence>
<proteinExistence type="predicted"/>
<protein>
    <submittedName>
        <fullName evidence="1">Uncharacterized protein</fullName>
    </submittedName>
</protein>